<reference evidence="2" key="2">
    <citation type="submission" date="2020-09" db="EMBL/GenBank/DDBJ databases">
        <authorList>
            <person name="Sun Q."/>
            <person name="Ohkuma M."/>
        </authorList>
    </citation>
    <scope>NUCLEOTIDE SEQUENCE</scope>
    <source>
        <strain evidence="2">JCM 4059</strain>
    </source>
</reference>
<dbReference type="EMBL" id="BNBD01000005">
    <property type="protein sequence ID" value="GHF46343.1"/>
    <property type="molecule type" value="Genomic_DNA"/>
</dbReference>
<comment type="caution">
    <text evidence="2">The sequence shown here is derived from an EMBL/GenBank/DDBJ whole genome shotgun (WGS) entry which is preliminary data.</text>
</comment>
<dbReference type="AlphaFoldDB" id="A0A919B2K5"/>
<evidence type="ECO:0000313" key="2">
    <source>
        <dbReference type="EMBL" id="GHF46343.1"/>
    </source>
</evidence>
<name>A0A919B2K5_9ACTN</name>
<gene>
    <name evidence="2" type="ORF">GCM10010218_29500</name>
</gene>
<feature type="region of interest" description="Disordered" evidence="1">
    <location>
        <begin position="1"/>
        <end position="22"/>
    </location>
</feature>
<proteinExistence type="predicted"/>
<keyword evidence="3" id="KW-1185">Reference proteome</keyword>
<organism evidence="2 3">
    <name type="scientific">Streptomyces mashuensis</name>
    <dbReference type="NCBI Taxonomy" id="33904"/>
    <lineage>
        <taxon>Bacteria</taxon>
        <taxon>Bacillati</taxon>
        <taxon>Actinomycetota</taxon>
        <taxon>Actinomycetes</taxon>
        <taxon>Kitasatosporales</taxon>
        <taxon>Streptomycetaceae</taxon>
        <taxon>Streptomyces</taxon>
    </lineage>
</organism>
<accession>A0A919B2K5</accession>
<protein>
    <submittedName>
        <fullName evidence="2">Uncharacterized protein</fullName>
    </submittedName>
</protein>
<sequence>MTPTGPVFPPSLHDGGGTGPGAGPYHRNVIDLGYSLSRRFPDPPQTDYRTAEVHALRHDLFCGDVYLADVKADRELSTAWGWVPVLDFAWALCDIVERLDRDPRGSRSAETQFAELDFTESTDCLVFERRFGWVDVTADWAPDEPPLTFNHQELRREARDFLHDLIADLADMHEGLADNPVVWDLQSRYPRV</sequence>
<evidence type="ECO:0000256" key="1">
    <source>
        <dbReference type="SAM" id="MobiDB-lite"/>
    </source>
</evidence>
<dbReference type="Proteomes" id="UP000638313">
    <property type="component" value="Unassembled WGS sequence"/>
</dbReference>
<reference evidence="2" key="1">
    <citation type="journal article" date="2014" name="Int. J. Syst. Evol. Microbiol.">
        <title>Complete genome sequence of Corynebacterium casei LMG S-19264T (=DSM 44701T), isolated from a smear-ripened cheese.</title>
        <authorList>
            <consortium name="US DOE Joint Genome Institute (JGI-PGF)"/>
            <person name="Walter F."/>
            <person name="Albersmeier A."/>
            <person name="Kalinowski J."/>
            <person name="Ruckert C."/>
        </authorList>
    </citation>
    <scope>NUCLEOTIDE SEQUENCE</scope>
    <source>
        <strain evidence="2">JCM 4059</strain>
    </source>
</reference>
<evidence type="ECO:0000313" key="3">
    <source>
        <dbReference type="Proteomes" id="UP000638313"/>
    </source>
</evidence>